<keyword evidence="2" id="KW-1185">Reference proteome</keyword>
<dbReference type="Proteomes" id="UP000014480">
    <property type="component" value="Unassembled WGS sequence"/>
</dbReference>
<gene>
    <name evidence="1" type="ORF">Cob_v003008</name>
</gene>
<dbReference type="OrthoDB" id="5241831at2759"/>
<protein>
    <submittedName>
        <fullName evidence="1">Uncharacterized protein</fullName>
    </submittedName>
</protein>
<accession>A0A484G0F6</accession>
<dbReference type="EMBL" id="AMCV02000005">
    <property type="protein sequence ID" value="TDZ23766.1"/>
    <property type="molecule type" value="Genomic_DNA"/>
</dbReference>
<evidence type="ECO:0000313" key="2">
    <source>
        <dbReference type="Proteomes" id="UP000014480"/>
    </source>
</evidence>
<proteinExistence type="predicted"/>
<organism evidence="1 2">
    <name type="scientific">Colletotrichum orbiculare (strain 104-T / ATCC 96160 / CBS 514.97 / LARS 414 / MAFF 240422)</name>
    <name type="common">Cucumber anthracnose fungus</name>
    <name type="synonym">Colletotrichum lagenarium</name>
    <dbReference type="NCBI Taxonomy" id="1213857"/>
    <lineage>
        <taxon>Eukaryota</taxon>
        <taxon>Fungi</taxon>
        <taxon>Dikarya</taxon>
        <taxon>Ascomycota</taxon>
        <taxon>Pezizomycotina</taxon>
        <taxon>Sordariomycetes</taxon>
        <taxon>Hypocreomycetidae</taxon>
        <taxon>Glomerellales</taxon>
        <taxon>Glomerellaceae</taxon>
        <taxon>Colletotrichum</taxon>
        <taxon>Colletotrichum orbiculare species complex</taxon>
    </lineage>
</organism>
<comment type="caution">
    <text evidence="1">The sequence shown here is derived from an EMBL/GenBank/DDBJ whole genome shotgun (WGS) entry which is preliminary data.</text>
</comment>
<sequence>MVDYIGIVLMNGPQWNSLSAETYTLAVGVNLCTISENCDINKRRSPLLPSPKNLRTAPPPPPTLWSRISAVSFSPTGRASSTLVRASTLGASRFSRMAPSSATARC</sequence>
<reference evidence="2" key="1">
    <citation type="journal article" date="2013" name="New Phytol.">
        <title>Comparative genomic and transcriptomic analyses reveal the hemibiotrophic stage shift of Colletotrichum fungi.</title>
        <authorList>
            <person name="Gan P."/>
            <person name="Ikeda K."/>
            <person name="Irieda H."/>
            <person name="Narusaka M."/>
            <person name="O'Connell R.J."/>
            <person name="Narusaka Y."/>
            <person name="Takano Y."/>
            <person name="Kubo Y."/>
            <person name="Shirasu K."/>
        </authorList>
    </citation>
    <scope>NUCLEOTIDE SEQUENCE [LARGE SCALE GENOMIC DNA]</scope>
    <source>
        <strain evidence="2">104-T / ATCC 96160 / CBS 514.97 / LARS 414 / MAFF 240422</strain>
    </source>
</reference>
<reference evidence="2" key="2">
    <citation type="journal article" date="2019" name="Mol. Plant Microbe Interact.">
        <title>Genome sequence resources for four phytopathogenic fungi from the Colletotrichum orbiculare species complex.</title>
        <authorList>
            <person name="Gan P."/>
            <person name="Tsushima A."/>
            <person name="Narusaka M."/>
            <person name="Narusaka Y."/>
            <person name="Takano Y."/>
            <person name="Kubo Y."/>
            <person name="Shirasu K."/>
        </authorList>
    </citation>
    <scope>GENOME REANNOTATION</scope>
    <source>
        <strain evidence="2">104-T / ATCC 96160 / CBS 514.97 / LARS 414 / MAFF 240422</strain>
    </source>
</reference>
<evidence type="ECO:0000313" key="1">
    <source>
        <dbReference type="EMBL" id="TDZ23766.1"/>
    </source>
</evidence>
<name>A0A484G0F6_COLOR</name>
<dbReference type="AlphaFoldDB" id="A0A484G0F6"/>